<protein>
    <submittedName>
        <fullName evidence="2">Uncharacterized protein</fullName>
    </submittedName>
</protein>
<evidence type="ECO:0000313" key="3">
    <source>
        <dbReference type="Proteomes" id="UP000095767"/>
    </source>
</evidence>
<organism evidence="2 3">
    <name type="scientific">Dichanthelium oligosanthes</name>
    <dbReference type="NCBI Taxonomy" id="888268"/>
    <lineage>
        <taxon>Eukaryota</taxon>
        <taxon>Viridiplantae</taxon>
        <taxon>Streptophyta</taxon>
        <taxon>Embryophyta</taxon>
        <taxon>Tracheophyta</taxon>
        <taxon>Spermatophyta</taxon>
        <taxon>Magnoliopsida</taxon>
        <taxon>Liliopsida</taxon>
        <taxon>Poales</taxon>
        <taxon>Poaceae</taxon>
        <taxon>PACMAD clade</taxon>
        <taxon>Panicoideae</taxon>
        <taxon>Panicodae</taxon>
        <taxon>Paniceae</taxon>
        <taxon>Dichantheliinae</taxon>
        <taxon>Dichanthelium</taxon>
    </lineage>
</organism>
<keyword evidence="3" id="KW-1185">Reference proteome</keyword>
<reference evidence="2 3" key="1">
    <citation type="submission" date="2016-09" db="EMBL/GenBank/DDBJ databases">
        <title>The draft genome of Dichanthelium oligosanthes: A C3 panicoid grass species.</title>
        <authorList>
            <person name="Studer A.J."/>
            <person name="Schnable J.C."/>
            <person name="Brutnell T.P."/>
        </authorList>
    </citation>
    <scope>NUCLEOTIDE SEQUENCE [LARGE SCALE GENOMIC DNA]</scope>
    <source>
        <strain evidence="3">cv. Kellogg 1175</strain>
        <tissue evidence="2">Leaf</tissue>
    </source>
</reference>
<accession>A0A1E5WCM2</accession>
<comment type="caution">
    <text evidence="2">The sequence shown here is derived from an EMBL/GenBank/DDBJ whole genome shotgun (WGS) entry which is preliminary data.</text>
</comment>
<dbReference type="EMBL" id="LWDX02013571">
    <property type="protein sequence ID" value="OEL34990.1"/>
    <property type="molecule type" value="Genomic_DNA"/>
</dbReference>
<evidence type="ECO:0000256" key="1">
    <source>
        <dbReference type="SAM" id="MobiDB-lite"/>
    </source>
</evidence>
<name>A0A1E5WCM2_9POAL</name>
<gene>
    <name evidence="2" type="ORF">BAE44_0003991</name>
</gene>
<feature type="compositionally biased region" description="Low complexity" evidence="1">
    <location>
        <begin position="63"/>
        <end position="75"/>
    </location>
</feature>
<dbReference type="OrthoDB" id="583262at2759"/>
<proteinExistence type="predicted"/>
<dbReference type="Proteomes" id="UP000095767">
    <property type="component" value="Unassembled WGS sequence"/>
</dbReference>
<dbReference type="AlphaFoldDB" id="A0A1E5WCM2"/>
<sequence length="116" mass="12346">MAPSATPDRMSLTTVATRDIILDVEGYTATKLIADGHGYFSPTSSLLAAKSGPYATTPKEAASTYPSPSCSSTSSRMPAIGSRACYRIGTARRRRGGGACRMCFQAMVRRRAFGRT</sequence>
<feature type="region of interest" description="Disordered" evidence="1">
    <location>
        <begin position="56"/>
        <end position="77"/>
    </location>
</feature>
<evidence type="ECO:0000313" key="2">
    <source>
        <dbReference type="EMBL" id="OEL34990.1"/>
    </source>
</evidence>
<feature type="non-terminal residue" evidence="2">
    <location>
        <position position="116"/>
    </location>
</feature>